<sequence>MDDRISSDPTFWAEIAALRLPNEPTIKVIVDHLYEDLRRMAHRIMASDGGRTLQPTALLHDAYRRLQAAAEPIRFQNSEHVMRLFARTMRRILIDEAKKRRTMRRSGTSVPPTWIVFRDDSQLELELIVDIDLALKELGRKGERGKRQADVLELVLFSNATQQDVARELGISLRQVERDWSDGRFWLAKQLH</sequence>
<dbReference type="SUPFAM" id="SSF88659">
    <property type="entry name" value="Sigma3 and sigma4 domains of RNA polymerase sigma factors"/>
    <property type="match status" value="1"/>
</dbReference>
<dbReference type="Proteomes" id="UP000697710">
    <property type="component" value="Unassembled WGS sequence"/>
</dbReference>
<dbReference type="AlphaFoldDB" id="A0A956M237"/>
<dbReference type="InterPro" id="IPR013324">
    <property type="entry name" value="RNA_pol_sigma_r3/r4-like"/>
</dbReference>
<dbReference type="Gene3D" id="1.10.10.10">
    <property type="entry name" value="Winged helix-like DNA-binding domain superfamily/Winged helix DNA-binding domain"/>
    <property type="match status" value="1"/>
</dbReference>
<dbReference type="InterPro" id="IPR053812">
    <property type="entry name" value="HTH_Sigma70_ECF-like"/>
</dbReference>
<evidence type="ECO:0000259" key="1">
    <source>
        <dbReference type="Pfam" id="PF07638"/>
    </source>
</evidence>
<reference evidence="2" key="2">
    <citation type="journal article" date="2021" name="Microbiome">
        <title>Successional dynamics and alternative stable states in a saline activated sludge microbial community over 9 years.</title>
        <authorList>
            <person name="Wang Y."/>
            <person name="Ye J."/>
            <person name="Ju F."/>
            <person name="Liu L."/>
            <person name="Boyd J.A."/>
            <person name="Deng Y."/>
            <person name="Parks D.H."/>
            <person name="Jiang X."/>
            <person name="Yin X."/>
            <person name="Woodcroft B.J."/>
            <person name="Tyson G.W."/>
            <person name="Hugenholtz P."/>
            <person name="Polz M.F."/>
            <person name="Zhang T."/>
        </authorList>
    </citation>
    <scope>NUCLEOTIDE SEQUENCE</scope>
    <source>
        <strain evidence="2">HKST-UBA01</strain>
    </source>
</reference>
<proteinExistence type="predicted"/>
<dbReference type="InterPro" id="IPR036388">
    <property type="entry name" value="WH-like_DNA-bd_sf"/>
</dbReference>
<organism evidence="2 3">
    <name type="scientific">Eiseniibacteriota bacterium</name>
    <dbReference type="NCBI Taxonomy" id="2212470"/>
    <lineage>
        <taxon>Bacteria</taxon>
        <taxon>Candidatus Eiseniibacteriota</taxon>
    </lineage>
</organism>
<accession>A0A956M237</accession>
<reference evidence="2" key="1">
    <citation type="submission" date="2020-04" db="EMBL/GenBank/DDBJ databases">
        <authorList>
            <person name="Zhang T."/>
        </authorList>
    </citation>
    <scope>NUCLEOTIDE SEQUENCE</scope>
    <source>
        <strain evidence="2">HKST-UBA01</strain>
    </source>
</reference>
<dbReference type="Pfam" id="PF07638">
    <property type="entry name" value="Sigma70_ECF"/>
    <property type="match status" value="1"/>
</dbReference>
<evidence type="ECO:0000313" key="3">
    <source>
        <dbReference type="Proteomes" id="UP000697710"/>
    </source>
</evidence>
<gene>
    <name evidence="2" type="ORF">KC729_13840</name>
</gene>
<name>A0A956M237_UNCEI</name>
<comment type="caution">
    <text evidence="2">The sequence shown here is derived from an EMBL/GenBank/DDBJ whole genome shotgun (WGS) entry which is preliminary data.</text>
</comment>
<evidence type="ECO:0000313" key="2">
    <source>
        <dbReference type="EMBL" id="MCA9728767.1"/>
    </source>
</evidence>
<protein>
    <recommendedName>
        <fullName evidence="1">RNA polymerase sigma-70 ECF-like HTH domain-containing protein</fullName>
    </recommendedName>
</protein>
<feature type="domain" description="RNA polymerase sigma-70 ECF-like HTH" evidence="1">
    <location>
        <begin position="27"/>
        <end position="191"/>
    </location>
</feature>
<dbReference type="EMBL" id="JAGQHR010000470">
    <property type="protein sequence ID" value="MCA9728767.1"/>
    <property type="molecule type" value="Genomic_DNA"/>
</dbReference>